<name>A0A0G0DCQ3_9BACT</name>
<comment type="caution">
    <text evidence="1">The sequence shown here is derived from an EMBL/GenBank/DDBJ whole genome shotgun (WGS) entry which is preliminary data.</text>
</comment>
<evidence type="ECO:0000313" key="1">
    <source>
        <dbReference type="EMBL" id="KKP86471.1"/>
    </source>
</evidence>
<evidence type="ECO:0000313" key="2">
    <source>
        <dbReference type="Proteomes" id="UP000034536"/>
    </source>
</evidence>
<dbReference type="Proteomes" id="UP000034536">
    <property type="component" value="Unassembled WGS sequence"/>
</dbReference>
<dbReference type="EMBL" id="LBQX01000022">
    <property type="protein sequence ID" value="KKP86471.1"/>
    <property type="molecule type" value="Genomic_DNA"/>
</dbReference>
<gene>
    <name evidence="1" type="ORF">UR89_C0022G0011</name>
</gene>
<reference evidence="1 2" key="1">
    <citation type="journal article" date="2015" name="Nature">
        <title>rRNA introns, odd ribosomes, and small enigmatic genomes across a large radiation of phyla.</title>
        <authorList>
            <person name="Brown C.T."/>
            <person name="Hug L.A."/>
            <person name="Thomas B.C."/>
            <person name="Sharon I."/>
            <person name="Castelle C.J."/>
            <person name="Singh A."/>
            <person name="Wilkins M.J."/>
            <person name="Williams K.H."/>
            <person name="Banfield J.F."/>
        </authorList>
    </citation>
    <scope>NUCLEOTIDE SEQUENCE [LARGE SCALE GENOMIC DNA]</scope>
</reference>
<accession>A0A0G0DCQ3</accession>
<sequence length="45" mass="5083">MGKHYLACCDNKYESTGTQTPNQPRLSRDCLEALDTIIDTKKLLP</sequence>
<proteinExistence type="predicted"/>
<protein>
    <submittedName>
        <fullName evidence="1">Uncharacterized protein</fullName>
    </submittedName>
</protein>
<dbReference type="AlphaFoldDB" id="A0A0G0DCQ3"/>
<organism evidence="1 2">
    <name type="scientific">Candidatus Roizmanbacteria bacterium GW2011_GWA2_35_8</name>
    <dbReference type="NCBI Taxonomy" id="1618479"/>
    <lineage>
        <taxon>Bacteria</taxon>
        <taxon>Candidatus Roizmaniibacteriota</taxon>
    </lineage>
</organism>